<keyword evidence="6" id="KW-1185">Reference proteome</keyword>
<dbReference type="SMART" id="SM00060">
    <property type="entry name" value="FN3"/>
    <property type="match status" value="1"/>
</dbReference>
<dbReference type="PROSITE" id="PS50835">
    <property type="entry name" value="IG_LIKE"/>
    <property type="match status" value="1"/>
</dbReference>
<feature type="domain" description="Fibronectin type-III" evidence="4">
    <location>
        <begin position="129"/>
        <end position="229"/>
    </location>
</feature>
<feature type="chain" id="PRO_5046662264" evidence="2">
    <location>
        <begin position="21"/>
        <end position="335"/>
    </location>
</feature>
<evidence type="ECO:0000313" key="5">
    <source>
        <dbReference type="EMBL" id="KAK6638199.1"/>
    </source>
</evidence>
<reference evidence="5 6" key="1">
    <citation type="submission" date="2023-09" db="EMBL/GenBank/DDBJ databases">
        <title>Genomes of two closely related lineages of the louse Polyplax serrata with different host specificities.</title>
        <authorList>
            <person name="Martinu J."/>
            <person name="Tarabai H."/>
            <person name="Stefka J."/>
            <person name="Hypsa V."/>
        </authorList>
    </citation>
    <scope>NUCLEOTIDE SEQUENCE [LARGE SCALE GENOMIC DNA]</scope>
    <source>
        <strain evidence="5">98ZLc_SE</strain>
    </source>
</reference>
<keyword evidence="1" id="KW-1133">Transmembrane helix</keyword>
<dbReference type="EMBL" id="JAWJWF010000002">
    <property type="protein sequence ID" value="KAK6638199.1"/>
    <property type="molecule type" value="Genomic_DNA"/>
</dbReference>
<evidence type="ECO:0000256" key="2">
    <source>
        <dbReference type="SAM" id="SignalP"/>
    </source>
</evidence>
<dbReference type="CDD" id="cd00063">
    <property type="entry name" value="FN3"/>
    <property type="match status" value="1"/>
</dbReference>
<dbReference type="InterPro" id="IPR007110">
    <property type="entry name" value="Ig-like_dom"/>
</dbReference>
<dbReference type="InterPro" id="IPR036116">
    <property type="entry name" value="FN3_sf"/>
</dbReference>
<dbReference type="Gene3D" id="2.60.40.10">
    <property type="entry name" value="Immunoglobulins"/>
    <property type="match status" value="2"/>
</dbReference>
<evidence type="ECO:0000259" key="3">
    <source>
        <dbReference type="PROSITE" id="PS50835"/>
    </source>
</evidence>
<evidence type="ECO:0000256" key="1">
    <source>
        <dbReference type="SAM" id="Phobius"/>
    </source>
</evidence>
<dbReference type="SUPFAM" id="SSF49265">
    <property type="entry name" value="Fibronectin type III"/>
    <property type="match status" value="1"/>
</dbReference>
<organism evidence="5 6">
    <name type="scientific">Polyplax serrata</name>
    <name type="common">Common mouse louse</name>
    <dbReference type="NCBI Taxonomy" id="468196"/>
    <lineage>
        <taxon>Eukaryota</taxon>
        <taxon>Metazoa</taxon>
        <taxon>Ecdysozoa</taxon>
        <taxon>Arthropoda</taxon>
        <taxon>Hexapoda</taxon>
        <taxon>Insecta</taxon>
        <taxon>Pterygota</taxon>
        <taxon>Neoptera</taxon>
        <taxon>Paraneoptera</taxon>
        <taxon>Psocodea</taxon>
        <taxon>Troctomorpha</taxon>
        <taxon>Phthiraptera</taxon>
        <taxon>Anoplura</taxon>
        <taxon>Polyplacidae</taxon>
        <taxon>Polyplax</taxon>
    </lineage>
</organism>
<evidence type="ECO:0000313" key="6">
    <source>
        <dbReference type="Proteomes" id="UP001359485"/>
    </source>
</evidence>
<keyword evidence="2" id="KW-0732">Signal</keyword>
<keyword evidence="1" id="KW-0812">Transmembrane</keyword>
<dbReference type="PROSITE" id="PS50853">
    <property type="entry name" value="FN3"/>
    <property type="match status" value="1"/>
</dbReference>
<feature type="transmembrane region" description="Helical" evidence="1">
    <location>
        <begin position="247"/>
        <end position="271"/>
    </location>
</feature>
<dbReference type="SUPFAM" id="SSF48726">
    <property type="entry name" value="Immunoglobulin"/>
    <property type="match status" value="1"/>
</dbReference>
<dbReference type="InterPro" id="IPR003961">
    <property type="entry name" value="FN3_dom"/>
</dbReference>
<protein>
    <submittedName>
        <fullName evidence="5">Uncharacterized protein</fullName>
    </submittedName>
</protein>
<name>A0ABR1BAQ5_POLSC</name>
<dbReference type="InterPro" id="IPR036179">
    <property type="entry name" value="Ig-like_dom_sf"/>
</dbReference>
<evidence type="ECO:0000259" key="4">
    <source>
        <dbReference type="PROSITE" id="PS50853"/>
    </source>
</evidence>
<feature type="signal peptide" evidence="2">
    <location>
        <begin position="1"/>
        <end position="20"/>
    </location>
</feature>
<sequence>MVIERFRLFLLILLSEPCRCNYLASKEWLVDIGKNITLPCLEDVTEKGITNVEPVMWIKSGREEEQINRLKILSDGSLSLEKVIKSDTGEYMCKLEKDRSVKDQINGNELIENNDEIRSRYKLIVRTPPPLLVNVSIHPSTVLALLLWDVYDTGGYDISYFSAQYRLKYDSKDVWHSVLPVQISPHARQIDVYRLIPNSTYTFQIWAVNALGDGEVTEIDGTTNHIAEEIELARHLLDGAENFDTRIWVVAVAVVMGTLIMLSAGTCYILCRECNFSQFSGDDEEVIELMPNIILNPVFYDGEFQSERFYQLNENFTDKKTIRIIKKSIIKPVRL</sequence>
<dbReference type="Proteomes" id="UP001359485">
    <property type="component" value="Unassembled WGS sequence"/>
</dbReference>
<dbReference type="InterPro" id="IPR013783">
    <property type="entry name" value="Ig-like_fold"/>
</dbReference>
<proteinExistence type="predicted"/>
<gene>
    <name evidence="5" type="ORF">RUM44_008627</name>
</gene>
<comment type="caution">
    <text evidence="5">The sequence shown here is derived from an EMBL/GenBank/DDBJ whole genome shotgun (WGS) entry which is preliminary data.</text>
</comment>
<feature type="domain" description="Ig-like" evidence="3">
    <location>
        <begin position="17"/>
        <end position="106"/>
    </location>
</feature>
<keyword evidence="1" id="KW-0472">Membrane</keyword>
<accession>A0ABR1BAQ5</accession>